<dbReference type="STRING" id="1798374.A2Z33_00960"/>
<comment type="caution">
    <text evidence="2">The sequence shown here is derived from an EMBL/GenBank/DDBJ whole genome shotgun (WGS) entry which is preliminary data.</text>
</comment>
<proteinExistence type="predicted"/>
<dbReference type="AlphaFoldDB" id="A0A1F5YP36"/>
<evidence type="ECO:0008006" key="4">
    <source>
        <dbReference type="Google" id="ProtNLM"/>
    </source>
</evidence>
<organism evidence="2 3">
    <name type="scientific">Candidatus Gottesmanbacteria bacterium RBG_16_52_11</name>
    <dbReference type="NCBI Taxonomy" id="1798374"/>
    <lineage>
        <taxon>Bacteria</taxon>
        <taxon>Candidatus Gottesmaniibacteriota</taxon>
    </lineage>
</organism>
<name>A0A1F5YP36_9BACT</name>
<evidence type="ECO:0000313" key="3">
    <source>
        <dbReference type="Proteomes" id="UP000178448"/>
    </source>
</evidence>
<gene>
    <name evidence="2" type="ORF">A2Z33_00960</name>
</gene>
<sequence length="69" mass="7911">MINNYSTQQISKHLLDEILHALKTVSPFGSVEIFIQNNTVTQITMRNIKKTGHDSRPVTVRPGDNYRKD</sequence>
<dbReference type="EMBL" id="MFJD01000009">
    <property type="protein sequence ID" value="OGG01813.1"/>
    <property type="molecule type" value="Genomic_DNA"/>
</dbReference>
<evidence type="ECO:0000256" key="1">
    <source>
        <dbReference type="SAM" id="MobiDB-lite"/>
    </source>
</evidence>
<dbReference type="Proteomes" id="UP000178448">
    <property type="component" value="Unassembled WGS sequence"/>
</dbReference>
<dbReference type="Pfam" id="PF10055">
    <property type="entry name" value="DUF2292"/>
    <property type="match status" value="1"/>
</dbReference>
<dbReference type="InterPro" id="IPR018743">
    <property type="entry name" value="DUF2292"/>
</dbReference>
<protein>
    <recommendedName>
        <fullName evidence="4">DUF2292 domain-containing protein</fullName>
    </recommendedName>
</protein>
<evidence type="ECO:0000313" key="2">
    <source>
        <dbReference type="EMBL" id="OGG01813.1"/>
    </source>
</evidence>
<feature type="region of interest" description="Disordered" evidence="1">
    <location>
        <begin position="50"/>
        <end position="69"/>
    </location>
</feature>
<accession>A0A1F5YP36</accession>
<reference evidence="2 3" key="1">
    <citation type="journal article" date="2016" name="Nat. Commun.">
        <title>Thousands of microbial genomes shed light on interconnected biogeochemical processes in an aquifer system.</title>
        <authorList>
            <person name="Anantharaman K."/>
            <person name="Brown C.T."/>
            <person name="Hug L.A."/>
            <person name="Sharon I."/>
            <person name="Castelle C.J."/>
            <person name="Probst A.J."/>
            <person name="Thomas B.C."/>
            <person name="Singh A."/>
            <person name="Wilkins M.J."/>
            <person name="Karaoz U."/>
            <person name="Brodie E.L."/>
            <person name="Williams K.H."/>
            <person name="Hubbard S.S."/>
            <person name="Banfield J.F."/>
        </authorList>
    </citation>
    <scope>NUCLEOTIDE SEQUENCE [LARGE SCALE GENOMIC DNA]</scope>
</reference>